<dbReference type="PANTHER" id="PTHR35870">
    <property type="entry name" value="PROTEIN, PUTATIVE (AFU_ORTHOLOGUE AFUA_5G03330)-RELATED"/>
    <property type="match status" value="1"/>
</dbReference>
<sequence length="485" mass="53114">MSRLSYKLTNKGQLNLPGITYASKKATEELLLKDAETHHCFFRASGFHNHLSHHILAAYDLGASAGHLEKIYENEAHIQRPRVVEEKDKDIVVGKENWVQYLGNPSAYSAFVAFFSNEVQALGASGALEKYVFENDANENGANMLVRVMSGAVHPFIQIGYGAEFGDDTIIATGLAQAAVHTPIQGTVFNVEKFAPPQTITLLELLREVYDSEILKPPMPYDPNAFINARMKSALADGRAKEIERICAKYYINDAITDTEIAQKTEECIWLATLLTFATGKKGRKPRLDFFLMHLLNSSLFLRPLCGMLKKSQHKAALLRAYIPVLIMVVLSRGRPRINPELLMSYTDVPRPPLGNASHPKPAESSLGAPANDADYNPWPAMIEGVLYHPDSHVLKAMRALVFGAQHFGATPAGDVVGSHGSSSMQGGGKSADETHVGMAEVDGTVFVRAAGILMDTLGWVSHGQKEGEWDRSALGWDAAWESGD</sequence>
<accession>A0A067SC46</accession>
<organism evidence="2 3">
    <name type="scientific">Galerina marginata (strain CBS 339.88)</name>
    <dbReference type="NCBI Taxonomy" id="685588"/>
    <lineage>
        <taxon>Eukaryota</taxon>
        <taxon>Fungi</taxon>
        <taxon>Dikarya</taxon>
        <taxon>Basidiomycota</taxon>
        <taxon>Agaricomycotina</taxon>
        <taxon>Agaricomycetes</taxon>
        <taxon>Agaricomycetidae</taxon>
        <taxon>Agaricales</taxon>
        <taxon>Agaricineae</taxon>
        <taxon>Strophariaceae</taxon>
        <taxon>Galerina</taxon>
    </lineage>
</organism>
<dbReference type="GO" id="GO:0016491">
    <property type="term" value="F:oxidoreductase activity"/>
    <property type="evidence" value="ECO:0007669"/>
    <property type="project" value="UniProtKB-KW"/>
</dbReference>
<name>A0A067SC46_GALM3</name>
<dbReference type="HOGENOM" id="CLU_019145_1_0_1"/>
<dbReference type="PANTHER" id="PTHR35870:SF1">
    <property type="entry name" value="PROTEIN, PUTATIVE (AFU_ORTHOLOGUE AFUA_5G03330)-RELATED"/>
    <property type="match status" value="1"/>
</dbReference>
<evidence type="ECO:0008006" key="4">
    <source>
        <dbReference type="Google" id="ProtNLM"/>
    </source>
</evidence>
<dbReference type="Proteomes" id="UP000027222">
    <property type="component" value="Unassembled WGS sequence"/>
</dbReference>
<evidence type="ECO:0000313" key="3">
    <source>
        <dbReference type="Proteomes" id="UP000027222"/>
    </source>
</evidence>
<dbReference type="EMBL" id="KL142408">
    <property type="protein sequence ID" value="KDR68431.1"/>
    <property type="molecule type" value="Genomic_DNA"/>
</dbReference>
<keyword evidence="1" id="KW-0560">Oxidoreductase</keyword>
<dbReference type="InterPro" id="IPR025337">
    <property type="entry name" value="Questin_oxidase-like"/>
</dbReference>
<evidence type="ECO:0000313" key="2">
    <source>
        <dbReference type="EMBL" id="KDR68431.1"/>
    </source>
</evidence>
<dbReference type="AlphaFoldDB" id="A0A067SC46"/>
<evidence type="ECO:0000256" key="1">
    <source>
        <dbReference type="ARBA" id="ARBA00023002"/>
    </source>
</evidence>
<dbReference type="OrthoDB" id="10004862at2759"/>
<dbReference type="Pfam" id="PF14027">
    <property type="entry name" value="Questin_oxidase"/>
    <property type="match status" value="1"/>
</dbReference>
<protein>
    <recommendedName>
        <fullName evidence="4">Oxidoreductase AflY</fullName>
    </recommendedName>
</protein>
<gene>
    <name evidence="2" type="ORF">GALMADRAFT_257159</name>
</gene>
<dbReference type="STRING" id="685588.A0A067SC46"/>
<keyword evidence="3" id="KW-1185">Reference proteome</keyword>
<proteinExistence type="predicted"/>
<reference evidence="3" key="1">
    <citation type="journal article" date="2014" name="Proc. Natl. Acad. Sci. U.S.A.">
        <title>Extensive sampling of basidiomycete genomes demonstrates inadequacy of the white-rot/brown-rot paradigm for wood decay fungi.</title>
        <authorList>
            <person name="Riley R."/>
            <person name="Salamov A.A."/>
            <person name="Brown D.W."/>
            <person name="Nagy L.G."/>
            <person name="Floudas D."/>
            <person name="Held B.W."/>
            <person name="Levasseur A."/>
            <person name="Lombard V."/>
            <person name="Morin E."/>
            <person name="Otillar R."/>
            <person name="Lindquist E.A."/>
            <person name="Sun H."/>
            <person name="LaButti K.M."/>
            <person name="Schmutz J."/>
            <person name="Jabbour D."/>
            <person name="Luo H."/>
            <person name="Baker S.E."/>
            <person name="Pisabarro A.G."/>
            <person name="Walton J.D."/>
            <person name="Blanchette R.A."/>
            <person name="Henrissat B."/>
            <person name="Martin F."/>
            <person name="Cullen D."/>
            <person name="Hibbett D.S."/>
            <person name="Grigoriev I.V."/>
        </authorList>
    </citation>
    <scope>NUCLEOTIDE SEQUENCE [LARGE SCALE GENOMIC DNA]</scope>
    <source>
        <strain evidence="3">CBS 339.88</strain>
    </source>
</reference>